<sequence length="170" mass="18784">MLSAMVKKFIINTKQLREIRGQIYDTYLWGIRIKAVQAMQSAGAADAAAMKDKGNGHSFGPPAVAVFMYLVKTMLEMEIGAVSRKGLEDLVGQLKDKKPWDIVRLCHACRLERCFDENQIKIALAIPSPDTRKLSRNAMEQMGATTTISQAPAGYLEEEEALGAYADMLS</sequence>
<dbReference type="Proteomes" id="UP001189429">
    <property type="component" value="Unassembled WGS sequence"/>
</dbReference>
<comment type="caution">
    <text evidence="1">The sequence shown here is derived from an EMBL/GenBank/DDBJ whole genome shotgun (WGS) entry which is preliminary data.</text>
</comment>
<organism evidence="1 2">
    <name type="scientific">Prorocentrum cordatum</name>
    <dbReference type="NCBI Taxonomy" id="2364126"/>
    <lineage>
        <taxon>Eukaryota</taxon>
        <taxon>Sar</taxon>
        <taxon>Alveolata</taxon>
        <taxon>Dinophyceae</taxon>
        <taxon>Prorocentrales</taxon>
        <taxon>Prorocentraceae</taxon>
        <taxon>Prorocentrum</taxon>
    </lineage>
</organism>
<name>A0ABN9VC69_9DINO</name>
<protein>
    <submittedName>
        <fullName evidence="1">Uncharacterized protein</fullName>
    </submittedName>
</protein>
<evidence type="ECO:0000313" key="2">
    <source>
        <dbReference type="Proteomes" id="UP001189429"/>
    </source>
</evidence>
<reference evidence="1" key="1">
    <citation type="submission" date="2023-10" db="EMBL/GenBank/DDBJ databases">
        <authorList>
            <person name="Chen Y."/>
            <person name="Shah S."/>
            <person name="Dougan E. K."/>
            <person name="Thang M."/>
            <person name="Chan C."/>
        </authorList>
    </citation>
    <scope>NUCLEOTIDE SEQUENCE [LARGE SCALE GENOMIC DNA]</scope>
</reference>
<proteinExistence type="predicted"/>
<evidence type="ECO:0000313" key="1">
    <source>
        <dbReference type="EMBL" id="CAK0870654.1"/>
    </source>
</evidence>
<keyword evidence="2" id="KW-1185">Reference proteome</keyword>
<accession>A0ABN9VC69</accession>
<dbReference type="EMBL" id="CAUYUJ010016982">
    <property type="protein sequence ID" value="CAK0870654.1"/>
    <property type="molecule type" value="Genomic_DNA"/>
</dbReference>
<gene>
    <name evidence="1" type="ORF">PCOR1329_LOCUS56702</name>
</gene>